<feature type="compositionally biased region" description="Acidic residues" evidence="8">
    <location>
        <begin position="2504"/>
        <end position="2513"/>
    </location>
</feature>
<dbReference type="GO" id="GO:0038023">
    <property type="term" value="F:signaling receptor activity"/>
    <property type="evidence" value="ECO:0007669"/>
    <property type="project" value="InterPro"/>
</dbReference>
<dbReference type="GO" id="GO:0010008">
    <property type="term" value="C:endosome membrane"/>
    <property type="evidence" value="ECO:0007669"/>
    <property type="project" value="UniProtKB-SubCell"/>
</dbReference>
<evidence type="ECO:0000256" key="9">
    <source>
        <dbReference type="SAM" id="Phobius"/>
    </source>
</evidence>
<feature type="transmembrane region" description="Helical" evidence="9">
    <location>
        <begin position="2323"/>
        <end position="2344"/>
    </location>
</feature>
<comment type="subcellular location">
    <subcellularLocation>
        <location evidence="1">Endomembrane system</location>
    </subcellularLocation>
</comment>
<feature type="signal peptide" evidence="10">
    <location>
        <begin position="1"/>
        <end position="23"/>
    </location>
</feature>
<reference evidence="12" key="1">
    <citation type="submission" date="2020-04" db="EMBL/GenBank/DDBJ databases">
        <authorList>
            <person name="Neveu A P."/>
        </authorList>
    </citation>
    <scope>NUCLEOTIDE SEQUENCE</scope>
    <source>
        <tissue evidence="12">Whole embryo</tissue>
    </source>
</reference>
<dbReference type="EMBL" id="LR785948">
    <property type="protein sequence ID" value="CAB3255509.1"/>
    <property type="molecule type" value="mRNA"/>
</dbReference>
<feature type="region of interest" description="Disordered" evidence="8">
    <location>
        <begin position="2439"/>
        <end position="2513"/>
    </location>
</feature>
<feature type="domain" description="MRH" evidence="11">
    <location>
        <begin position="642"/>
        <end position="786"/>
    </location>
</feature>
<evidence type="ECO:0000256" key="10">
    <source>
        <dbReference type="SAM" id="SignalP"/>
    </source>
</evidence>
<name>A0A6F9DFJ9_9ASCI</name>
<feature type="domain" description="MRH" evidence="11">
    <location>
        <begin position="1993"/>
        <end position="2135"/>
    </location>
</feature>
<gene>
    <name evidence="12" type="primary">Igf2r</name>
</gene>
<evidence type="ECO:0000256" key="4">
    <source>
        <dbReference type="ARBA" id="ARBA00022729"/>
    </source>
</evidence>
<keyword evidence="4 10" id="KW-0732">Signal</keyword>
<feature type="domain" description="MRH" evidence="11">
    <location>
        <begin position="1395"/>
        <end position="1537"/>
    </location>
</feature>
<evidence type="ECO:0000256" key="6">
    <source>
        <dbReference type="ARBA" id="ARBA00023136"/>
    </source>
</evidence>
<protein>
    <submittedName>
        <fullName evidence="12">Cation-independent mannose-6-phosphate receptor</fullName>
    </submittedName>
</protein>
<feature type="domain" description="MRH" evidence="11">
    <location>
        <begin position="1699"/>
        <end position="1848"/>
    </location>
</feature>
<evidence type="ECO:0000256" key="7">
    <source>
        <dbReference type="ARBA" id="ARBA00023157"/>
    </source>
</evidence>
<dbReference type="InterPro" id="IPR044865">
    <property type="entry name" value="MRH_dom"/>
</dbReference>
<accession>A0A6F9DFJ9</accession>
<proteinExistence type="evidence at transcript level"/>
<keyword evidence="5 9" id="KW-1133">Transmembrane helix</keyword>
<keyword evidence="6 9" id="KW-0472">Membrane</keyword>
<dbReference type="FunFam" id="2.70.130.10:FF:000011">
    <property type="entry name" value="Insulin-like growth factor 2 receptor"/>
    <property type="match status" value="1"/>
</dbReference>
<dbReference type="PANTHER" id="PTHR15071">
    <property type="entry name" value="MANNOSE-6-PHOSPHATE RECEPTOR FAMILY MEMBER"/>
    <property type="match status" value="1"/>
</dbReference>
<feature type="domain" description="MRH" evidence="11">
    <location>
        <begin position="1249"/>
        <end position="1391"/>
    </location>
</feature>
<dbReference type="GO" id="GO:0000139">
    <property type="term" value="C:Golgi membrane"/>
    <property type="evidence" value="ECO:0007669"/>
    <property type="project" value="UniProtKB-SubCell"/>
</dbReference>
<feature type="domain" description="MRH" evidence="11">
    <location>
        <begin position="957"/>
        <end position="1093"/>
    </location>
</feature>
<dbReference type="SMART" id="SM01404">
    <property type="entry name" value="CIMR"/>
    <property type="match status" value="14"/>
</dbReference>
<dbReference type="FunFam" id="2.70.130.10:FF:000005">
    <property type="entry name" value="Insulin-like growth factor 2 receptor"/>
    <property type="match status" value="1"/>
</dbReference>
<evidence type="ECO:0000259" key="11">
    <source>
        <dbReference type="PROSITE" id="PS51914"/>
    </source>
</evidence>
<dbReference type="SUPFAM" id="SSF50911">
    <property type="entry name" value="Mannose 6-phosphate receptor domain"/>
    <property type="match status" value="15"/>
</dbReference>
<keyword evidence="12" id="KW-0675">Receptor</keyword>
<evidence type="ECO:0000256" key="1">
    <source>
        <dbReference type="ARBA" id="ARBA00004308"/>
    </source>
</evidence>
<feature type="region of interest" description="Disordered" evidence="8">
    <location>
        <begin position="802"/>
        <end position="825"/>
    </location>
</feature>
<dbReference type="InterPro" id="IPR009011">
    <property type="entry name" value="Man6P_isomerase_rcpt-bd_dom_sf"/>
</dbReference>
<feature type="domain" description="MRH" evidence="11">
    <location>
        <begin position="315"/>
        <end position="483"/>
    </location>
</feature>
<dbReference type="PANTHER" id="PTHR15071:SF0">
    <property type="entry name" value="MANNOSE 6-PHOSPHATE RECEPTOR-LIKE PROTEIN 1"/>
    <property type="match status" value="1"/>
</dbReference>
<feature type="domain" description="MRH" evidence="11">
    <location>
        <begin position="1856"/>
        <end position="1990"/>
    </location>
</feature>
<evidence type="ECO:0000256" key="5">
    <source>
        <dbReference type="ARBA" id="ARBA00022989"/>
    </source>
</evidence>
<keyword evidence="3 9" id="KW-0812">Transmembrane</keyword>
<evidence type="ECO:0000256" key="2">
    <source>
        <dbReference type="ARBA" id="ARBA00022448"/>
    </source>
</evidence>
<feature type="compositionally biased region" description="Basic residues" evidence="8">
    <location>
        <begin position="2446"/>
        <end position="2463"/>
    </location>
</feature>
<dbReference type="InterPro" id="IPR000479">
    <property type="entry name" value="CIMR_rpt"/>
</dbReference>
<dbReference type="FunFam" id="2.70.130.10:FF:000016">
    <property type="entry name" value="Insulin-like growth factor 2 receptor"/>
    <property type="match status" value="1"/>
</dbReference>
<feature type="domain" description="MRH" evidence="11">
    <location>
        <begin position="28"/>
        <end position="166"/>
    </location>
</feature>
<dbReference type="PROSITE" id="PS51914">
    <property type="entry name" value="MRH"/>
    <property type="match status" value="14"/>
</dbReference>
<sequence length="2513" mass="273457">MQKLATFLCLFATNLILLTFTEGNAIFQSCSNVHGRNLTDLQGIWEVHHKNNEGSTNIYYLNLCSSLPNSFCTGTSSVCLKKSTTGTGLSLGDFDKPPSIVATSDDAVTFYLEYNTTRHCTTNTTEYSYRSSITFECATTLGSPEVISADGCSVDFLWETSLACRPSEYDATKEVRCYGYDTDDKKRDLNSLIKKVGGYFITDPSSSGQTTDGLYINVCRDIKTVQGDEMHSMLGDCPQEAAGCLVKDGHSYAVGIPASAVNITNENRLVLKYESQPGSAKPSSCSSFSPQVIVTFVCPGNTRGGSKAPILTSSLNCQYTVEWWTEAACPADFVTSNKCGLDIQRHGIELDLSPLTSTTKYTVSISNGGSASQTSYFLNVCDRIHVPCSAGDTSATTEIGVCQAVGESGYNAGSSADYQVQYIDEQLSITYKNGGRCNSNGLRRRSIIMFHCNKTAGVGQPTFNHELHCVYYFDWQTEYACVSQPVCHVTDSQGQTFDLSPLTKIQGGGDENWEALRSDVKSGVTQPRYFVNVCGEILRDQVTNSCLAGSAVCRISGSKHVSFGSFAHYNITRQNNKLILIYSSGENCPETGVGRTTTITLYCRAGDLEGSPVVKYMSSDGCNLHLTWYTAAACPMKAVTGDNCIVSDEESGLTFDLRRLTKSTKEPMYKVSTAQYDYFLNVCDKLSGTPCNNNDKTGRPATCQVEQRGEKHAYTTGQSSQVLTYYNGFVKLLYKDGDSYRNHLHNRSTQISFLCDTKAGAGHPQFVSEGNYTYLFNWYTSYVCPAASTQCMATDPSSGDQYDLSSLAKSEDDEDENWTVMGDSQDGQPRKKYYLNVCRPVNEVQGSGETGCDALAGACQTTIDAQGQERIGVSSLGRPTSPPVIESPGHLLLKYANGSSCVDGGKAGKFVTNIHFVCQKGALTSSPRFLSSTACSATFMWDTEAACVITSNTGNKTECEVSSKNSQHMFNLQPLVRDAANPYVVTGTQGTYEINVCGNVTDCKTSDSANFAACKKLAADNFTQNMLSHTAPTYSDDGSLSIKYTRRAVTTGFEFYKISFICNPVIAKGKPTLNTVGSNYVLFDFQTSLACQPHPVDCLVTDDFGNQFDLTPLSESIKPWTFVDDHHRSFYLSVCRPLPPVDGCTGSGFGACFVEQLDSGKFKGHNLGLVQSNPEAVSNQGQGSAVSITYMGGDICKSDTKRRYSTRIIFQCSQEIGASPVLQPNGDACEFLFTWSTPAACPVKEVKGYNCTVTDPLYHMTFDLSSLNKATDYLVPAGDEWNFNVNICSKLKQATGECVGSGSCQVKKVGEQMHRAGIPSTNLTYQDGVVTLKYLGGEPCHNNQFNRSSIFRFTCNHEDNTASSNGIPTFINESADCTYHFDWPTAKVCPPIKIVPCTATHNFGEEFDLSTLSSATSNYQASTRGDTGGRSYYINVCRTLLHQPGVTCPPYAAACVKNGNKYMSLGKVTDGPEFNGDTMRLVYNGGDKCESDPSKNYSTVITFQCKADAAMETTPVVITTDTCTVQMLWATRAACSVGSQTSSKGDELKPCTAVNPATDHSFNLSSLGSTSDIEVNTYDGRFFHINVCRKLNKHDCPDGTGSCLAKLRQGPYISAGQASSQLHYSEGSLSLHYSDGAVCEADNKYKQSTTISFVCHRSTAPHLQQPTTPATSPVYVGEDKKTCSYYFSWHTHLACELQYPCAVVSMEGLVPRVFDLSSLISESGHYLAVSGDEGDRTVYFINVCRPLEPIHGINCPAGASVCAAKNGTKPQSLGYIDPTKRHVFYTNGSVGLEYLTGRVCESHPTSNISTRIIFTCLSTAGKGYPRLTTVTDDCVYLFEWPTDVVCLDKKPEVPDKSCSFTDQQHNVFDLSRIKPINVTTTSGTYQISLCHSLPTSNCADSSVCRISADGASSSLGKTSTQEISASGSDQIPVQVKYTNGEKCQIGSGNSETWIMLRCDRNPESNPPTVIAKGNICRYLIYWPTPHVCLPPTKSCFVTDSGSGATYDLSLLSSLTHAWTFPDNDGNRYYLNLCRNMAESKCAENATLCRKLQSSQKIQNIGVLSTQSITVESKNKLMVRYSKGEKGICTDSDKLASVEISLTCNPSISAKPTFKRLSQDSCTFHIDWQTRIACENEPVKVAVNEGKFVDPKSSANIDISPLLRRSWIASGDMRQEGNHPTRYEYIVDFKGRVGGKCGKGVTVCQYNPDGDFTRPLGALNPPPTYVMSDETLEVTFKSNNSCGKDPAKKSHSLLSLRCSPYGGLGSPVFVYESMECGYFFEWYTSVMCVDIMETDTAVSPSSSASPTKTQTDVHEVADKHSDSVVMVTAVFGSLALICVLILIFHNAGRRRSFRMSVKRILGFGGSDPSYRYIRSGDDDYDEGTSLFDDVGDLQMQQETSLLGGGQRMHGSTDTAASAVPLSSIGGAAETDEPDDLFAVPDVDVKTSKRGKAPKPHRNKSKRRSPNPFEESDSDDLLPFLKDKPASGKSRAPGVGGEKQVSSYHDDDDEDLLEG</sequence>
<feature type="domain" description="MRH" evidence="11">
    <location>
        <begin position="2143"/>
        <end position="2289"/>
    </location>
</feature>
<feature type="domain" description="MRH" evidence="11">
    <location>
        <begin position="789"/>
        <end position="949"/>
    </location>
</feature>
<dbReference type="GO" id="GO:0005537">
    <property type="term" value="F:D-mannose binding"/>
    <property type="evidence" value="ECO:0007669"/>
    <property type="project" value="InterPro"/>
</dbReference>
<evidence type="ECO:0000313" key="12">
    <source>
        <dbReference type="EMBL" id="CAB3255509.1"/>
    </source>
</evidence>
<feature type="chain" id="PRO_5026063032" evidence="10">
    <location>
        <begin position="24"/>
        <end position="2513"/>
    </location>
</feature>
<organism evidence="12">
    <name type="scientific">Phallusia mammillata</name>
    <dbReference type="NCBI Taxonomy" id="59560"/>
    <lineage>
        <taxon>Eukaryota</taxon>
        <taxon>Metazoa</taxon>
        <taxon>Chordata</taxon>
        <taxon>Tunicata</taxon>
        <taxon>Ascidiacea</taxon>
        <taxon>Phlebobranchia</taxon>
        <taxon>Ascidiidae</taxon>
        <taxon>Phallusia</taxon>
    </lineage>
</organism>
<evidence type="ECO:0000256" key="8">
    <source>
        <dbReference type="SAM" id="MobiDB-lite"/>
    </source>
</evidence>
<dbReference type="Gene3D" id="2.70.130.10">
    <property type="entry name" value="Mannose-6-phosphate receptor binding domain"/>
    <property type="match status" value="15"/>
</dbReference>
<feature type="domain" description="MRH" evidence="11">
    <location>
        <begin position="485"/>
        <end position="636"/>
    </location>
</feature>
<dbReference type="GO" id="GO:0007041">
    <property type="term" value="P:lysosomal transport"/>
    <property type="evidence" value="ECO:0007669"/>
    <property type="project" value="InterPro"/>
</dbReference>
<keyword evidence="7" id="KW-1015">Disulfide bond</keyword>
<dbReference type="Pfam" id="PF00878">
    <property type="entry name" value="CIMR"/>
    <property type="match status" value="14"/>
</dbReference>
<evidence type="ECO:0000256" key="3">
    <source>
        <dbReference type="ARBA" id="ARBA00022692"/>
    </source>
</evidence>
<keyword evidence="2" id="KW-0813">Transport</keyword>
<feature type="domain" description="MRH" evidence="11">
    <location>
        <begin position="1549"/>
        <end position="1697"/>
    </location>
</feature>
<dbReference type="FunFam" id="2.70.130.10:FF:000028">
    <property type="entry name" value="Mannose-6-phosphate/insulin-like growth factor II receptor"/>
    <property type="match status" value="1"/>
</dbReference>
<feature type="domain" description="MRH" evidence="11">
    <location>
        <begin position="1096"/>
        <end position="1243"/>
    </location>
</feature>